<gene>
    <name evidence="12" type="ORF">I6H43_03800</name>
</gene>
<keyword evidence="6" id="KW-0808">Transferase</keyword>
<evidence type="ECO:0000256" key="10">
    <source>
        <dbReference type="ARBA" id="ARBA00049336"/>
    </source>
</evidence>
<evidence type="ECO:0000256" key="7">
    <source>
        <dbReference type="ARBA" id="ARBA00022695"/>
    </source>
</evidence>
<dbReference type="InterPro" id="IPR005907">
    <property type="entry name" value="G1P_thy_trans_s"/>
</dbReference>
<keyword evidence="7" id="KW-0548">Nucleotidyltransferase</keyword>
<evidence type="ECO:0000259" key="11">
    <source>
        <dbReference type="Pfam" id="PF00483"/>
    </source>
</evidence>
<keyword evidence="8" id="KW-0479">Metal-binding</keyword>
<evidence type="ECO:0000256" key="6">
    <source>
        <dbReference type="ARBA" id="ARBA00022679"/>
    </source>
</evidence>
<comment type="pathway">
    <text evidence="2">Carbohydrate biosynthesis; dTDP-L-rhamnose biosynthesis.</text>
</comment>
<evidence type="ECO:0000256" key="9">
    <source>
        <dbReference type="ARBA" id="ARBA00022842"/>
    </source>
</evidence>
<evidence type="ECO:0000313" key="12">
    <source>
        <dbReference type="EMBL" id="QQB20675.1"/>
    </source>
</evidence>
<evidence type="ECO:0000256" key="5">
    <source>
        <dbReference type="ARBA" id="ARBA00012461"/>
    </source>
</evidence>
<protein>
    <recommendedName>
        <fullName evidence="5">glucose-1-phosphate thymidylyltransferase</fullName>
        <ecNumber evidence="5">2.7.7.24</ecNumber>
    </recommendedName>
</protein>
<accession>A0A7T4DPG7</accession>
<dbReference type="InterPro" id="IPR029044">
    <property type="entry name" value="Nucleotide-diphossugar_trans"/>
</dbReference>
<name>A0A7T4DPG7_AERJA</name>
<evidence type="ECO:0000256" key="2">
    <source>
        <dbReference type="ARBA" id="ARBA00004781"/>
    </source>
</evidence>
<sequence>MYYNRLCLPRADLERYGVVEFDKEGTTISLEEKPLKRKNNYTVTGLYFYDNSVVDSAKSLKPSFCGDADQLRVLANT</sequence>
<reference evidence="12 13" key="1">
    <citation type="submission" date="2020-12" db="EMBL/GenBank/DDBJ databases">
        <title>FDA dAtabase for Regulatory Grade micrObial Sequences (FDA-ARGOS): Supporting development and validation of Infectious Disease Dx tests.</title>
        <authorList>
            <person name="Sproer C."/>
            <person name="Gronow S."/>
            <person name="Severitt S."/>
            <person name="Schroder I."/>
            <person name="Tallon L."/>
            <person name="Sadzewicz L."/>
            <person name="Zhao X."/>
            <person name="Boylan J."/>
            <person name="Ott S."/>
            <person name="Bowen H."/>
            <person name="Vavikolanu K."/>
            <person name="Mehta A."/>
            <person name="Aluvathingal J."/>
            <person name="Nadendla S."/>
            <person name="Lowell S."/>
            <person name="Myers T."/>
            <person name="Yan Y."/>
            <person name="Sichtig H."/>
        </authorList>
    </citation>
    <scope>NUCLEOTIDE SEQUENCE [LARGE SCALE GENOMIC DNA]</scope>
    <source>
        <strain evidence="12 13">FDAARGOS_986</strain>
    </source>
</reference>
<evidence type="ECO:0000256" key="4">
    <source>
        <dbReference type="ARBA" id="ARBA00010480"/>
    </source>
</evidence>
<organism evidence="12 13">
    <name type="scientific">Aeromonas jandaei</name>
    <dbReference type="NCBI Taxonomy" id="650"/>
    <lineage>
        <taxon>Bacteria</taxon>
        <taxon>Pseudomonadati</taxon>
        <taxon>Pseudomonadota</taxon>
        <taxon>Gammaproteobacteria</taxon>
        <taxon>Aeromonadales</taxon>
        <taxon>Aeromonadaceae</taxon>
        <taxon>Aeromonas</taxon>
    </lineage>
</organism>
<comment type="pathway">
    <text evidence="3">Bacterial outer membrane biogenesis; LPS O-antigen biosynthesis.</text>
</comment>
<feature type="domain" description="Nucleotidyl transferase" evidence="11">
    <location>
        <begin position="9"/>
        <end position="63"/>
    </location>
</feature>
<dbReference type="Proteomes" id="UP000595481">
    <property type="component" value="Chromosome"/>
</dbReference>
<dbReference type="SUPFAM" id="SSF53448">
    <property type="entry name" value="Nucleotide-diphospho-sugar transferases"/>
    <property type="match status" value="1"/>
</dbReference>
<evidence type="ECO:0000256" key="1">
    <source>
        <dbReference type="ARBA" id="ARBA00001946"/>
    </source>
</evidence>
<dbReference type="EMBL" id="CP066092">
    <property type="protein sequence ID" value="QQB20675.1"/>
    <property type="molecule type" value="Genomic_DNA"/>
</dbReference>
<evidence type="ECO:0000256" key="8">
    <source>
        <dbReference type="ARBA" id="ARBA00022723"/>
    </source>
</evidence>
<dbReference type="PANTHER" id="PTHR43532">
    <property type="entry name" value="GLUCOSE-1-PHOSPHATE THYMIDYLYLTRANSFERASE"/>
    <property type="match status" value="1"/>
</dbReference>
<evidence type="ECO:0000313" key="13">
    <source>
        <dbReference type="Proteomes" id="UP000595481"/>
    </source>
</evidence>
<keyword evidence="13" id="KW-1185">Reference proteome</keyword>
<proteinExistence type="inferred from homology"/>
<evidence type="ECO:0000256" key="3">
    <source>
        <dbReference type="ARBA" id="ARBA00005125"/>
    </source>
</evidence>
<dbReference type="PANTHER" id="PTHR43532:SF1">
    <property type="entry name" value="GLUCOSE-1-PHOSPHATE THYMIDYLYLTRANSFERASE 1"/>
    <property type="match status" value="1"/>
</dbReference>
<keyword evidence="9" id="KW-0460">Magnesium</keyword>
<dbReference type="EC" id="2.7.7.24" evidence="5"/>
<comment type="similarity">
    <text evidence="4">Belongs to the glucose-1-phosphate thymidylyltransferase family.</text>
</comment>
<dbReference type="InterPro" id="IPR005835">
    <property type="entry name" value="NTP_transferase_dom"/>
</dbReference>
<comment type="cofactor">
    <cofactor evidence="1">
        <name>Mg(2+)</name>
        <dbReference type="ChEBI" id="CHEBI:18420"/>
    </cofactor>
</comment>
<comment type="catalytic activity">
    <reaction evidence="10">
        <text>dTTP + alpha-D-glucose 1-phosphate + H(+) = dTDP-alpha-D-glucose + diphosphate</text>
        <dbReference type="Rhea" id="RHEA:15225"/>
        <dbReference type="ChEBI" id="CHEBI:15378"/>
        <dbReference type="ChEBI" id="CHEBI:33019"/>
        <dbReference type="ChEBI" id="CHEBI:37568"/>
        <dbReference type="ChEBI" id="CHEBI:57477"/>
        <dbReference type="ChEBI" id="CHEBI:58601"/>
        <dbReference type="EC" id="2.7.7.24"/>
    </reaction>
</comment>
<dbReference type="Gene3D" id="3.90.550.10">
    <property type="entry name" value="Spore Coat Polysaccharide Biosynthesis Protein SpsA, Chain A"/>
    <property type="match status" value="1"/>
</dbReference>
<dbReference type="Pfam" id="PF00483">
    <property type="entry name" value="NTP_transferase"/>
    <property type="match status" value="1"/>
</dbReference>